<dbReference type="SUPFAM" id="SSF50985">
    <property type="entry name" value="RCC1/BLIP-II"/>
    <property type="match status" value="1"/>
</dbReference>
<feature type="repeat" description="RCC1" evidence="2">
    <location>
        <begin position="356"/>
        <end position="407"/>
    </location>
</feature>
<evidence type="ECO:0000313" key="4">
    <source>
        <dbReference type="EMBL" id="KAG9280803.1"/>
    </source>
</evidence>
<protein>
    <submittedName>
        <fullName evidence="5">Secretion regulating guanine nucleotide exchange factor</fullName>
    </submittedName>
    <submittedName>
        <fullName evidence="4">Secretion-regulating guanine nucleotide exchange factor isoform X1</fullName>
    </submittedName>
</protein>
<evidence type="ECO:0000259" key="3">
    <source>
        <dbReference type="Pfam" id="PF25390"/>
    </source>
</evidence>
<sequence length="415" mass="43976">MADLKDAFSMYVVIIVRPLMDPPRIRKHVLYTWGANSFGQLGQGHAEDQAEPQCVDDGQHSRKLRAITGGGGHSVLITESGELLVCGQNHKGQLGLGHILDIMTFQLCPLPLTVQQVSCGWDFTIILTDDGRVLACGSNAFGQLGVSPQIKHTAEPLLIKSLSESVISVAAGLRHALAVTGSGVVYQWGTGLSAQAKRALNPQPVPAHLNSQEPCLVLGLEQVTSQRVAAGSGHSVCLTETGDVFLWGSNKHGQLCSKHSFLPFPSALDRSLLNGERVSAVCSGWTHVNAQTESGKVYTWGRANYGQLGRKGPTDDVTSRDALSGSETNLPAEVKTLHGATQIACGSEHNLAIVGNQVLSWGWNEHGMCGDGSFCDITQPQPIPVLRDARPVLIGSGAGHSMALCSLSKSEESGS</sequence>
<dbReference type="AlphaFoldDB" id="A0A8B9JJD0"/>
<dbReference type="PROSITE" id="PS00626">
    <property type="entry name" value="RCC1_2"/>
    <property type="match status" value="3"/>
</dbReference>
<dbReference type="Proteomes" id="UP000694621">
    <property type="component" value="Unplaced"/>
</dbReference>
<dbReference type="OrthoDB" id="10256179at2759"/>
<dbReference type="InterPro" id="IPR009091">
    <property type="entry name" value="RCC1/BLIP-II"/>
</dbReference>
<evidence type="ECO:0000313" key="5">
    <source>
        <dbReference type="Ensembl" id="ENSAMXP00005022567.1"/>
    </source>
</evidence>
<keyword evidence="1" id="KW-0677">Repeat</keyword>
<name>A0A8B9JJD0_ASTMX</name>
<evidence type="ECO:0000313" key="6">
    <source>
        <dbReference type="Proteomes" id="UP000694621"/>
    </source>
</evidence>
<dbReference type="Gene3D" id="2.130.10.30">
    <property type="entry name" value="Regulator of chromosome condensation 1/beta-lactamase-inhibitor protein II"/>
    <property type="match status" value="2"/>
</dbReference>
<reference evidence="4 7" key="1">
    <citation type="submission" date="2021-07" db="EMBL/GenBank/DDBJ databases">
        <authorList>
            <person name="Imarazene B."/>
            <person name="Zahm M."/>
            <person name="Klopp C."/>
            <person name="Cabau C."/>
            <person name="Beille S."/>
            <person name="Jouanno E."/>
            <person name="Castinel A."/>
            <person name="Lluch J."/>
            <person name="Gil L."/>
            <person name="Kuchtly C."/>
            <person name="Lopez Roques C."/>
            <person name="Donnadieu C."/>
            <person name="Parrinello H."/>
            <person name="Journot L."/>
            <person name="Du K."/>
            <person name="Schartl M."/>
            <person name="Retaux S."/>
            <person name="Guiguen Y."/>
        </authorList>
    </citation>
    <scope>NUCLEOTIDE SEQUENCE [LARGE SCALE GENOMIC DNA]</scope>
    <source>
        <strain evidence="4">Pach_M1</strain>
        <tissue evidence="4">Testis</tissue>
    </source>
</reference>
<dbReference type="InterPro" id="IPR000408">
    <property type="entry name" value="Reg_chr_condens"/>
</dbReference>
<dbReference type="EMBL" id="JAICCE010000002">
    <property type="protein sequence ID" value="KAG9280803.1"/>
    <property type="molecule type" value="Genomic_DNA"/>
</dbReference>
<feature type="repeat" description="RCC1" evidence="2">
    <location>
        <begin position="183"/>
        <end position="241"/>
    </location>
</feature>
<feature type="domain" description="RCC1-like" evidence="3">
    <location>
        <begin position="30"/>
        <end position="403"/>
    </location>
</feature>
<dbReference type="PANTHER" id="PTHR22870:SF360">
    <property type="entry name" value="ULTRAVIOLET-B RECEPTOR UVR8"/>
    <property type="match status" value="1"/>
</dbReference>
<dbReference type="InterPro" id="IPR051210">
    <property type="entry name" value="Ub_ligase/GEF_domain"/>
</dbReference>
<dbReference type="PANTHER" id="PTHR22870">
    <property type="entry name" value="REGULATOR OF CHROMOSOME CONDENSATION"/>
    <property type="match status" value="1"/>
</dbReference>
<dbReference type="Ensembl" id="ENSAMXT00005024933.1">
    <property type="protein sequence ID" value="ENSAMXP00005022567.1"/>
    <property type="gene ID" value="ENSAMXG00005011649.1"/>
</dbReference>
<dbReference type="PROSITE" id="PS50012">
    <property type="entry name" value="RCC1_3"/>
    <property type="match status" value="7"/>
</dbReference>
<organism evidence="5 6">
    <name type="scientific">Astyanax mexicanus</name>
    <name type="common">Blind cave fish</name>
    <name type="synonym">Astyanax fasciatus mexicanus</name>
    <dbReference type="NCBI Taxonomy" id="7994"/>
    <lineage>
        <taxon>Eukaryota</taxon>
        <taxon>Metazoa</taxon>
        <taxon>Chordata</taxon>
        <taxon>Craniata</taxon>
        <taxon>Vertebrata</taxon>
        <taxon>Euteleostomi</taxon>
        <taxon>Actinopterygii</taxon>
        <taxon>Neopterygii</taxon>
        <taxon>Teleostei</taxon>
        <taxon>Ostariophysi</taxon>
        <taxon>Characiformes</taxon>
        <taxon>Characoidei</taxon>
        <taxon>Acestrorhamphidae</taxon>
        <taxon>Acestrorhamphinae</taxon>
        <taxon>Astyanax</taxon>
    </lineage>
</organism>
<proteinExistence type="predicted"/>
<reference evidence="5" key="2">
    <citation type="submission" date="2025-05" db="UniProtKB">
        <authorList>
            <consortium name="Ensembl"/>
        </authorList>
    </citation>
    <scope>IDENTIFICATION</scope>
</reference>
<feature type="repeat" description="RCC1" evidence="2">
    <location>
        <begin position="28"/>
        <end position="80"/>
    </location>
</feature>
<evidence type="ECO:0000313" key="7">
    <source>
        <dbReference type="Proteomes" id="UP000752171"/>
    </source>
</evidence>
<feature type="repeat" description="RCC1" evidence="2">
    <location>
        <begin position="131"/>
        <end position="182"/>
    </location>
</feature>
<feature type="repeat" description="RCC1" evidence="2">
    <location>
        <begin position="242"/>
        <end position="294"/>
    </location>
</feature>
<dbReference type="InterPro" id="IPR058923">
    <property type="entry name" value="RCC1-like_dom"/>
</dbReference>
<gene>
    <name evidence="4" type="primary">SERGEF</name>
    <name evidence="4" type="ORF">AMEX_G3551</name>
</gene>
<evidence type="ECO:0000256" key="1">
    <source>
        <dbReference type="ARBA" id="ARBA00022737"/>
    </source>
</evidence>
<feature type="repeat" description="RCC1" evidence="2">
    <location>
        <begin position="295"/>
        <end position="356"/>
    </location>
</feature>
<evidence type="ECO:0000256" key="2">
    <source>
        <dbReference type="PROSITE-ProRule" id="PRU00235"/>
    </source>
</evidence>
<dbReference type="PRINTS" id="PR00633">
    <property type="entry name" value="RCCNDNSATION"/>
</dbReference>
<dbReference type="Pfam" id="PF25390">
    <property type="entry name" value="WD40_RLD"/>
    <property type="match status" value="1"/>
</dbReference>
<dbReference type="Proteomes" id="UP000752171">
    <property type="component" value="Unassembled WGS sequence"/>
</dbReference>
<accession>A0A8B9JJD0</accession>
<feature type="repeat" description="RCC1" evidence="2">
    <location>
        <begin position="81"/>
        <end position="130"/>
    </location>
</feature>